<dbReference type="InterPro" id="IPR009080">
    <property type="entry name" value="tRNAsynth_Ia_anticodon-bd"/>
</dbReference>
<dbReference type="GO" id="GO:0005829">
    <property type="term" value="C:cytosol"/>
    <property type="evidence" value="ECO:0007669"/>
    <property type="project" value="TreeGrafter"/>
</dbReference>
<dbReference type="InterPro" id="IPR015273">
    <property type="entry name" value="Cys-tRNA-synt_Ia_DALR"/>
</dbReference>
<dbReference type="Gene3D" id="3.40.50.620">
    <property type="entry name" value="HUPs"/>
    <property type="match status" value="1"/>
</dbReference>
<feature type="binding site" evidence="13">
    <location>
        <position position="28"/>
    </location>
    <ligand>
        <name>Zn(2+)</name>
        <dbReference type="ChEBI" id="CHEBI:29105"/>
    </ligand>
</feature>
<keyword evidence="5 13" id="KW-0436">Ligase</keyword>
<feature type="short sequence motif" description="'KMSKS' region" evidence="13">
    <location>
        <begin position="268"/>
        <end position="272"/>
    </location>
</feature>
<dbReference type="InterPro" id="IPR024909">
    <property type="entry name" value="Cys-tRNA/MSH_ligase"/>
</dbReference>
<evidence type="ECO:0000313" key="16">
    <source>
        <dbReference type="Proteomes" id="UP000070960"/>
    </source>
</evidence>
<dbReference type="CDD" id="cd00672">
    <property type="entry name" value="CysRS_core"/>
    <property type="match status" value="1"/>
</dbReference>
<evidence type="ECO:0000259" key="14">
    <source>
        <dbReference type="SMART" id="SM00840"/>
    </source>
</evidence>
<evidence type="ECO:0000256" key="13">
    <source>
        <dbReference type="HAMAP-Rule" id="MF_00041"/>
    </source>
</evidence>
<feature type="domain" description="Cysteinyl-tRNA synthetase class Ia DALR" evidence="14">
    <location>
        <begin position="344"/>
        <end position="399"/>
    </location>
</feature>
<evidence type="ECO:0000256" key="8">
    <source>
        <dbReference type="ARBA" id="ARBA00022833"/>
    </source>
</evidence>
<dbReference type="PANTHER" id="PTHR10890:SF3">
    <property type="entry name" value="CYSTEINE--TRNA LIGASE, CYTOPLASMIC"/>
    <property type="match status" value="1"/>
</dbReference>
<comment type="catalytic activity">
    <reaction evidence="12 13">
        <text>tRNA(Cys) + L-cysteine + ATP = L-cysteinyl-tRNA(Cys) + AMP + diphosphate</text>
        <dbReference type="Rhea" id="RHEA:17773"/>
        <dbReference type="Rhea" id="RHEA-COMP:9661"/>
        <dbReference type="Rhea" id="RHEA-COMP:9679"/>
        <dbReference type="ChEBI" id="CHEBI:30616"/>
        <dbReference type="ChEBI" id="CHEBI:33019"/>
        <dbReference type="ChEBI" id="CHEBI:35235"/>
        <dbReference type="ChEBI" id="CHEBI:78442"/>
        <dbReference type="ChEBI" id="CHEBI:78517"/>
        <dbReference type="ChEBI" id="CHEBI:456215"/>
        <dbReference type="EC" id="6.1.1.16"/>
    </reaction>
</comment>
<dbReference type="SUPFAM" id="SSF47323">
    <property type="entry name" value="Anticodon-binding domain of a subclass of class I aminoacyl-tRNA synthetases"/>
    <property type="match status" value="2"/>
</dbReference>
<evidence type="ECO:0000256" key="7">
    <source>
        <dbReference type="ARBA" id="ARBA00022741"/>
    </source>
</evidence>
<dbReference type="Pfam" id="PF09190">
    <property type="entry name" value="DALR_2"/>
    <property type="match status" value="1"/>
</dbReference>
<accession>A0A0Z8LLL6</accession>
<evidence type="ECO:0000313" key="15">
    <source>
        <dbReference type="EMBL" id="CYV87197.1"/>
    </source>
</evidence>
<feature type="binding site" evidence="13">
    <location>
        <position position="211"/>
    </location>
    <ligand>
        <name>Zn(2+)</name>
        <dbReference type="ChEBI" id="CHEBI:29105"/>
    </ligand>
</feature>
<dbReference type="EC" id="6.1.1.16" evidence="13"/>
<evidence type="ECO:0000256" key="3">
    <source>
        <dbReference type="ARBA" id="ARBA00011245"/>
    </source>
</evidence>
<evidence type="ECO:0000256" key="9">
    <source>
        <dbReference type="ARBA" id="ARBA00022840"/>
    </source>
</evidence>
<keyword evidence="6 13" id="KW-0479">Metal-binding</keyword>
<evidence type="ECO:0000256" key="4">
    <source>
        <dbReference type="ARBA" id="ARBA00022490"/>
    </source>
</evidence>
<dbReference type="InterPro" id="IPR014729">
    <property type="entry name" value="Rossmann-like_a/b/a_fold"/>
</dbReference>
<keyword evidence="4 13" id="KW-0963">Cytoplasm</keyword>
<dbReference type="Proteomes" id="UP000070960">
    <property type="component" value="Unassembled WGS sequence"/>
</dbReference>
<dbReference type="FunFam" id="3.40.50.620:FF:000130">
    <property type="entry name" value="Cysteine--tRNA ligase"/>
    <property type="match status" value="1"/>
</dbReference>
<dbReference type="GO" id="GO:0008270">
    <property type="term" value="F:zinc ion binding"/>
    <property type="evidence" value="ECO:0007669"/>
    <property type="project" value="UniProtKB-UniRule"/>
</dbReference>
<dbReference type="PANTHER" id="PTHR10890">
    <property type="entry name" value="CYSTEINYL-TRNA SYNTHETASE"/>
    <property type="match status" value="1"/>
</dbReference>
<keyword evidence="7 13" id="KW-0547">Nucleotide-binding</keyword>
<feature type="binding site" evidence="13">
    <location>
        <position position="236"/>
    </location>
    <ligand>
        <name>Zn(2+)</name>
        <dbReference type="ChEBI" id="CHEBI:29105"/>
    </ligand>
</feature>
<keyword evidence="11 13" id="KW-0030">Aminoacyl-tRNA synthetase</keyword>
<dbReference type="HAMAP" id="MF_00041">
    <property type="entry name" value="Cys_tRNA_synth"/>
    <property type="match status" value="1"/>
</dbReference>
<comment type="similarity">
    <text evidence="2 13">Belongs to the class-I aminoacyl-tRNA synthetase family.</text>
</comment>
<dbReference type="PRINTS" id="PR00983">
    <property type="entry name" value="TRNASYNTHCYS"/>
</dbReference>
<protein>
    <recommendedName>
        <fullName evidence="13">Cysteine--tRNA ligase</fullName>
        <ecNumber evidence="13">6.1.1.16</ecNumber>
    </recommendedName>
    <alternativeName>
        <fullName evidence="13">Cysteinyl-tRNA synthetase</fullName>
        <shortName evidence="13">CysRS</shortName>
    </alternativeName>
</protein>
<dbReference type="InterPro" id="IPR032678">
    <property type="entry name" value="tRNA-synt_1_cat_dom"/>
</dbReference>
<dbReference type="GO" id="GO:0006423">
    <property type="term" value="P:cysteinyl-tRNA aminoacylation"/>
    <property type="evidence" value="ECO:0007669"/>
    <property type="project" value="UniProtKB-UniRule"/>
</dbReference>
<gene>
    <name evidence="13 15" type="primary">cysS</name>
    <name evidence="15" type="ORF">ERS132442_01564</name>
</gene>
<evidence type="ECO:0000256" key="1">
    <source>
        <dbReference type="ARBA" id="ARBA00004496"/>
    </source>
</evidence>
<proteinExistence type="inferred from homology"/>
<evidence type="ECO:0000256" key="12">
    <source>
        <dbReference type="ARBA" id="ARBA00047398"/>
    </source>
</evidence>
<dbReference type="InterPro" id="IPR015803">
    <property type="entry name" value="Cys-tRNA-ligase"/>
</dbReference>
<keyword evidence="9 13" id="KW-0067">ATP-binding</keyword>
<dbReference type="SUPFAM" id="SSF52374">
    <property type="entry name" value="Nucleotidylyl transferase"/>
    <property type="match status" value="1"/>
</dbReference>
<feature type="binding site" evidence="13">
    <location>
        <position position="240"/>
    </location>
    <ligand>
        <name>Zn(2+)</name>
        <dbReference type="ChEBI" id="CHEBI:29105"/>
    </ligand>
</feature>
<comment type="subunit">
    <text evidence="3 13">Monomer.</text>
</comment>
<dbReference type="GO" id="GO:0005524">
    <property type="term" value="F:ATP binding"/>
    <property type="evidence" value="ECO:0007669"/>
    <property type="project" value="UniProtKB-UniRule"/>
</dbReference>
<evidence type="ECO:0000256" key="10">
    <source>
        <dbReference type="ARBA" id="ARBA00022917"/>
    </source>
</evidence>
<dbReference type="Gene3D" id="1.20.120.1910">
    <property type="entry name" value="Cysteine-tRNA ligase, C-terminal anti-codon recognition domain"/>
    <property type="match status" value="1"/>
</dbReference>
<feature type="short sequence motif" description="'HIGH' region" evidence="13">
    <location>
        <begin position="30"/>
        <end position="40"/>
    </location>
</feature>
<keyword evidence="8 13" id="KW-0862">Zinc</keyword>
<reference evidence="15 16" key="1">
    <citation type="submission" date="2016-02" db="EMBL/GenBank/DDBJ databases">
        <authorList>
            <consortium name="Pathogen Informatics"/>
        </authorList>
    </citation>
    <scope>NUCLEOTIDE SEQUENCE [LARGE SCALE GENOMIC DNA]</scope>
    <source>
        <strain evidence="15 16">LSS80</strain>
    </source>
</reference>
<dbReference type="Pfam" id="PF01406">
    <property type="entry name" value="tRNA-synt_1e"/>
    <property type="match status" value="1"/>
</dbReference>
<dbReference type="AlphaFoldDB" id="A0A0Z8LLL6"/>
<evidence type="ECO:0000256" key="6">
    <source>
        <dbReference type="ARBA" id="ARBA00022723"/>
    </source>
</evidence>
<dbReference type="NCBIfam" id="TIGR00435">
    <property type="entry name" value="cysS"/>
    <property type="match status" value="1"/>
</dbReference>
<feature type="binding site" evidence="13">
    <location>
        <position position="271"/>
    </location>
    <ligand>
        <name>ATP</name>
        <dbReference type="ChEBI" id="CHEBI:30616"/>
    </ligand>
</feature>
<keyword evidence="10 13" id="KW-0648">Protein biosynthesis</keyword>
<sequence>MIKIYDTMTRSLRDFVPLEEGKVKMYVCGPTVYNYIHIGNARSVVAFDTIRRYFEYRGFDVAYISNFTDVDDKIIKAANEAGMTTKELSDKFIAAFKEDVAKLGVKPATKNPRVIDYMDEIIDFVQVLIDKGYAYEAAGDVYFRVEKAENYARLANKTLSDLEAGASGRVEGEGQLKEHPFDFALWKSAKPGEVSWESPWGAGRPGWHIECSVMATELLGDTIDIHGGGADLEFPHHTNEIAQSECKTGQTFANYWMHNAMLNINDEKMSKSLGNFLTAHDMLEQIDGQVLRFFLSTQHYRRPLNYTEKAISDAEINLKYLKNTYTQPVQNSVDKSGLELHLAAFEAAMDDDFNAANGITAIFDFAKWINSGNYDETVKEAFGRMLAVFGIVFEEEVTLKALENALRKTSLNNVNLKVKAKDLTSKNSQLHIALKEIIFNNYKSHTNEKLEVVSYHSQAISDVVVRSINKISDNYWMDNVITIFTYGTKKQRSVEQRIKECIKIGDLVRIPIKFHFVEILDRDIEKRIAERQAARANRDFATADRIRDELAAQGIKLLDTKDGVRWTRD</sequence>
<dbReference type="Gene3D" id="1.20.120.640">
    <property type="entry name" value="Anticodon-binding domain of a subclass of class I aminoacyl-tRNA synthetases"/>
    <property type="match status" value="1"/>
</dbReference>
<organism evidence="15 16">
    <name type="scientific">Streptococcus suis</name>
    <dbReference type="NCBI Taxonomy" id="1307"/>
    <lineage>
        <taxon>Bacteria</taxon>
        <taxon>Bacillati</taxon>
        <taxon>Bacillota</taxon>
        <taxon>Bacilli</taxon>
        <taxon>Lactobacillales</taxon>
        <taxon>Streptococcaceae</taxon>
        <taxon>Streptococcus</taxon>
    </lineage>
</organism>
<evidence type="ECO:0000256" key="5">
    <source>
        <dbReference type="ARBA" id="ARBA00022598"/>
    </source>
</evidence>
<dbReference type="GO" id="GO:0004817">
    <property type="term" value="F:cysteine-tRNA ligase activity"/>
    <property type="evidence" value="ECO:0007669"/>
    <property type="project" value="UniProtKB-UniRule"/>
</dbReference>
<dbReference type="EMBL" id="FIIE01000013">
    <property type="protein sequence ID" value="CYV87197.1"/>
    <property type="molecule type" value="Genomic_DNA"/>
</dbReference>
<evidence type="ECO:0000256" key="11">
    <source>
        <dbReference type="ARBA" id="ARBA00023146"/>
    </source>
</evidence>
<comment type="subcellular location">
    <subcellularLocation>
        <location evidence="1 13">Cytoplasm</location>
    </subcellularLocation>
</comment>
<name>A0A0Z8LLL6_STRSU</name>
<comment type="cofactor">
    <cofactor evidence="13">
        <name>Zn(2+)</name>
        <dbReference type="ChEBI" id="CHEBI:29105"/>
    </cofactor>
    <text evidence="13">Binds 1 zinc ion per subunit.</text>
</comment>
<evidence type="ECO:0000256" key="2">
    <source>
        <dbReference type="ARBA" id="ARBA00005594"/>
    </source>
</evidence>
<dbReference type="SMART" id="SM00840">
    <property type="entry name" value="DALR_2"/>
    <property type="match status" value="1"/>
</dbReference>